<keyword evidence="3" id="KW-1185">Reference proteome</keyword>
<gene>
    <name evidence="2" type="ORF">HLH36_19305</name>
</gene>
<name>A0A7W4IWR1_9PROT</name>
<evidence type="ECO:0000313" key="2">
    <source>
        <dbReference type="EMBL" id="MBB2170448.1"/>
    </source>
</evidence>
<evidence type="ECO:0000313" key="3">
    <source>
        <dbReference type="Proteomes" id="UP000559860"/>
    </source>
</evidence>
<sequence length="146" mass="15318">MEYQEIPDWYKELRIKISKAVDSKSSVNLINVDDVNKTITVISEVFKEKGIKYRVVTKGRSIIPTRLAAGGAAVSGAAAITAEATILGPIAIGMGAAAVGAAGVAVAGVGVIALAGIGAHKLITMNCSYEIIKNNKNKDIYIVFKK</sequence>
<dbReference type="RefSeq" id="WP_182987889.1">
    <property type="nucleotide sequence ID" value="NZ_JABEQD010000031.1"/>
</dbReference>
<dbReference type="Proteomes" id="UP000559860">
    <property type="component" value="Unassembled WGS sequence"/>
</dbReference>
<organism evidence="2 3">
    <name type="scientific">Gluconacetobacter aggeris</name>
    <dbReference type="NCBI Taxonomy" id="1286186"/>
    <lineage>
        <taxon>Bacteria</taxon>
        <taxon>Pseudomonadati</taxon>
        <taxon>Pseudomonadota</taxon>
        <taxon>Alphaproteobacteria</taxon>
        <taxon>Acetobacterales</taxon>
        <taxon>Acetobacteraceae</taxon>
        <taxon>Gluconacetobacter</taxon>
    </lineage>
</organism>
<accession>A0A7W4IWR1</accession>
<proteinExistence type="predicted"/>
<keyword evidence="1" id="KW-1133">Transmembrane helix</keyword>
<dbReference type="EMBL" id="JABEQD010000031">
    <property type="protein sequence ID" value="MBB2170448.1"/>
    <property type="molecule type" value="Genomic_DNA"/>
</dbReference>
<feature type="transmembrane region" description="Helical" evidence="1">
    <location>
        <begin position="98"/>
        <end position="119"/>
    </location>
</feature>
<keyword evidence="1" id="KW-0812">Transmembrane</keyword>
<keyword evidence="1" id="KW-0472">Membrane</keyword>
<dbReference type="AlphaFoldDB" id="A0A7W4IWR1"/>
<evidence type="ECO:0000256" key="1">
    <source>
        <dbReference type="SAM" id="Phobius"/>
    </source>
</evidence>
<protein>
    <submittedName>
        <fullName evidence="2">Uncharacterized protein</fullName>
    </submittedName>
</protein>
<comment type="caution">
    <text evidence="2">The sequence shown here is derived from an EMBL/GenBank/DDBJ whole genome shotgun (WGS) entry which is preliminary data.</text>
</comment>
<reference evidence="2 3" key="1">
    <citation type="submission" date="2020-04" db="EMBL/GenBank/DDBJ databases">
        <title>Description of novel Gluconacetobacter.</title>
        <authorList>
            <person name="Sombolestani A."/>
        </authorList>
    </citation>
    <scope>NUCLEOTIDE SEQUENCE [LARGE SCALE GENOMIC DNA]</scope>
    <source>
        <strain evidence="2 3">LMG 27801</strain>
    </source>
</reference>
<feature type="transmembrane region" description="Helical" evidence="1">
    <location>
        <begin position="67"/>
        <end position="92"/>
    </location>
</feature>